<sequence>MFCWPGTRQRCPAEGLRVRHFIAQRLLLFLRQEGHFQSVNLA</sequence>
<organism evidence="1 2">
    <name type="scientific">Enterobacter cancerogenus</name>
    <dbReference type="NCBI Taxonomy" id="69218"/>
    <lineage>
        <taxon>Bacteria</taxon>
        <taxon>Pseudomonadati</taxon>
        <taxon>Pseudomonadota</taxon>
        <taxon>Gammaproteobacteria</taxon>
        <taxon>Enterobacterales</taxon>
        <taxon>Enterobacteriaceae</taxon>
        <taxon>Enterobacter</taxon>
        <taxon>Enterobacter cloacae complex</taxon>
    </lineage>
</organism>
<reference evidence="1 2" key="1">
    <citation type="submission" date="2019-03" db="EMBL/GenBank/DDBJ databases">
        <authorList>
            <consortium name="Pathogen Informatics"/>
        </authorList>
    </citation>
    <scope>NUCLEOTIDE SEQUENCE [LARGE SCALE GENOMIC DNA]</scope>
    <source>
        <strain evidence="1 2">NCTC12126</strain>
    </source>
</reference>
<protein>
    <submittedName>
        <fullName evidence="1">Uncharacterized protein</fullName>
    </submittedName>
</protein>
<evidence type="ECO:0000313" key="2">
    <source>
        <dbReference type="Proteomes" id="UP000351155"/>
    </source>
</evidence>
<gene>
    <name evidence="1" type="ORF">NCTC12126_04917</name>
</gene>
<dbReference type="Proteomes" id="UP000351155">
    <property type="component" value="Unassembled WGS sequence"/>
</dbReference>
<name>A0A484ZCD8_9ENTR</name>
<evidence type="ECO:0000313" key="1">
    <source>
        <dbReference type="EMBL" id="VFS43659.1"/>
    </source>
</evidence>
<dbReference type="AlphaFoldDB" id="A0A484ZCD8"/>
<dbReference type="EMBL" id="CAADIW010000060">
    <property type="protein sequence ID" value="VFS43659.1"/>
    <property type="molecule type" value="Genomic_DNA"/>
</dbReference>
<accession>A0A484ZCD8</accession>
<proteinExistence type="predicted"/>